<dbReference type="Proteomes" id="UP001562354">
    <property type="component" value="Unassembled WGS sequence"/>
</dbReference>
<feature type="region of interest" description="Disordered" evidence="2">
    <location>
        <begin position="15"/>
        <end position="49"/>
    </location>
</feature>
<dbReference type="PROSITE" id="PS50048">
    <property type="entry name" value="ZN2_CY6_FUNGAL_2"/>
    <property type="match status" value="1"/>
</dbReference>
<dbReference type="GeneID" id="95975207"/>
<dbReference type="InterPro" id="IPR001138">
    <property type="entry name" value="Zn2Cys6_DnaBD"/>
</dbReference>
<evidence type="ECO:0000256" key="1">
    <source>
        <dbReference type="ARBA" id="ARBA00023242"/>
    </source>
</evidence>
<accession>A0ABR3PP41</accession>
<dbReference type="Gene3D" id="4.10.240.10">
    <property type="entry name" value="Zn(2)-C6 fungal-type DNA-binding domain"/>
    <property type="match status" value="1"/>
</dbReference>
<feature type="compositionally biased region" description="Polar residues" evidence="2">
    <location>
        <begin position="152"/>
        <end position="161"/>
    </location>
</feature>
<sequence length="435" mass="47336">MSGFALHHMPPASGLPSFSSSLNSSGQGGRMTPILPHESGITGKRRKISKAKVSPILKRAVSTPHMSGLSDQDTPGLSPSALDKRRNKLGYQRISIACGHCRRRKIRCVLAEQDDMGRCQNCIRLKKECVFYPVDSTGGTESRAQHKAGSGSKASSIMSDSPSERKFGALIDGERDIGRSFPPLASNAPRDLSSTSSGSGLGISTASMNSQEYAYEHSDGARDGIYSGISSHADSANSDASTTASWRLQDSPRVHEFPAFSPSEAHSSGFPNYSYAATRGEYAMQPPMRSISYGNIEPALNHFQQPSTSASMGYSRHEPTPQYPLTPTNLHHAQATNSALDPVIAPMAPDGMPQYGIYPQQQPWQYVPQVSQPGGLDYARHDSVNMQWYPHQLPQGIEQQGRPVQFQQHPQQWQQHRNGLMPPPDPGYSKGHSPV</sequence>
<dbReference type="InterPro" id="IPR036864">
    <property type="entry name" value="Zn2-C6_fun-type_DNA-bd_sf"/>
</dbReference>
<keyword evidence="5" id="KW-1185">Reference proteome</keyword>
<evidence type="ECO:0000259" key="3">
    <source>
        <dbReference type="PROSITE" id="PS50048"/>
    </source>
</evidence>
<feature type="region of interest" description="Disordered" evidence="2">
    <location>
        <begin position="138"/>
        <end position="164"/>
    </location>
</feature>
<dbReference type="InterPro" id="IPR050797">
    <property type="entry name" value="Carb_Metab_Trans_Reg"/>
</dbReference>
<feature type="region of interest" description="Disordered" evidence="2">
    <location>
        <begin position="60"/>
        <end position="79"/>
    </location>
</feature>
<dbReference type="EMBL" id="JBFMKM010000003">
    <property type="protein sequence ID" value="KAL1311327.1"/>
    <property type="molecule type" value="Genomic_DNA"/>
</dbReference>
<feature type="domain" description="Zn(2)-C6 fungal-type" evidence="3">
    <location>
        <begin position="97"/>
        <end position="131"/>
    </location>
</feature>
<dbReference type="CDD" id="cd00067">
    <property type="entry name" value="GAL4"/>
    <property type="match status" value="1"/>
</dbReference>
<dbReference type="PANTHER" id="PTHR31668">
    <property type="entry name" value="GLUCOSE TRANSPORT TRANSCRIPTION REGULATOR RGT1-RELATED-RELATED"/>
    <property type="match status" value="1"/>
</dbReference>
<gene>
    <name evidence="4" type="ORF">AAFC00_001504</name>
</gene>
<name>A0ABR3PP41_9PEZI</name>
<evidence type="ECO:0000256" key="2">
    <source>
        <dbReference type="SAM" id="MobiDB-lite"/>
    </source>
</evidence>
<keyword evidence="1" id="KW-0539">Nucleus</keyword>
<feature type="compositionally biased region" description="Low complexity" evidence="2">
    <location>
        <begin position="401"/>
        <end position="415"/>
    </location>
</feature>
<dbReference type="SUPFAM" id="SSF57701">
    <property type="entry name" value="Zn2/Cys6 DNA-binding domain"/>
    <property type="match status" value="1"/>
</dbReference>
<evidence type="ECO:0000313" key="4">
    <source>
        <dbReference type="EMBL" id="KAL1311327.1"/>
    </source>
</evidence>
<feature type="compositionally biased region" description="Low complexity" evidence="2">
    <location>
        <begin position="15"/>
        <end position="25"/>
    </location>
</feature>
<feature type="region of interest" description="Disordered" evidence="2">
    <location>
        <begin position="401"/>
        <end position="435"/>
    </location>
</feature>
<organism evidence="4 5">
    <name type="scientific">Neodothiora populina</name>
    <dbReference type="NCBI Taxonomy" id="2781224"/>
    <lineage>
        <taxon>Eukaryota</taxon>
        <taxon>Fungi</taxon>
        <taxon>Dikarya</taxon>
        <taxon>Ascomycota</taxon>
        <taxon>Pezizomycotina</taxon>
        <taxon>Dothideomycetes</taxon>
        <taxon>Dothideomycetidae</taxon>
        <taxon>Dothideales</taxon>
        <taxon>Dothioraceae</taxon>
        <taxon>Neodothiora</taxon>
    </lineage>
</organism>
<dbReference type="RefSeq" id="XP_069204176.1">
    <property type="nucleotide sequence ID" value="XM_069340703.1"/>
</dbReference>
<dbReference type="PROSITE" id="PS00463">
    <property type="entry name" value="ZN2_CY6_FUNGAL_1"/>
    <property type="match status" value="1"/>
</dbReference>
<evidence type="ECO:0000313" key="5">
    <source>
        <dbReference type="Proteomes" id="UP001562354"/>
    </source>
</evidence>
<dbReference type="Pfam" id="PF00172">
    <property type="entry name" value="Zn_clus"/>
    <property type="match status" value="1"/>
</dbReference>
<protein>
    <recommendedName>
        <fullName evidence="3">Zn(2)-C6 fungal-type domain-containing protein</fullName>
    </recommendedName>
</protein>
<dbReference type="SMART" id="SM00066">
    <property type="entry name" value="GAL4"/>
    <property type="match status" value="1"/>
</dbReference>
<comment type="caution">
    <text evidence="4">The sequence shown here is derived from an EMBL/GenBank/DDBJ whole genome shotgun (WGS) entry which is preliminary data.</text>
</comment>
<feature type="region of interest" description="Disordered" evidence="2">
    <location>
        <begin position="178"/>
        <end position="199"/>
    </location>
</feature>
<proteinExistence type="predicted"/>
<reference evidence="4 5" key="1">
    <citation type="submission" date="2024-07" db="EMBL/GenBank/DDBJ databases">
        <title>Draft sequence of the Neodothiora populina.</title>
        <authorList>
            <person name="Drown D.D."/>
            <person name="Schuette U.S."/>
            <person name="Buechlein A.B."/>
            <person name="Rusch D.R."/>
            <person name="Winton L.W."/>
            <person name="Adams G.A."/>
        </authorList>
    </citation>
    <scope>NUCLEOTIDE SEQUENCE [LARGE SCALE GENOMIC DNA]</scope>
    <source>
        <strain evidence="4 5">CPC 39397</strain>
    </source>
</reference>